<dbReference type="SMART" id="SM00382">
    <property type="entry name" value="AAA"/>
    <property type="match status" value="1"/>
</dbReference>
<proteinExistence type="predicted"/>
<dbReference type="PANTHER" id="PTHR24221:SF654">
    <property type="entry name" value="ATP-BINDING CASSETTE SUB-FAMILY B MEMBER 6"/>
    <property type="match status" value="1"/>
</dbReference>
<evidence type="ECO:0000256" key="6">
    <source>
        <dbReference type="ARBA" id="ARBA00023136"/>
    </source>
</evidence>
<dbReference type="InterPro" id="IPR027417">
    <property type="entry name" value="P-loop_NTPase"/>
</dbReference>
<dbReference type="InterPro" id="IPR003439">
    <property type="entry name" value="ABC_transporter-like_ATP-bd"/>
</dbReference>
<dbReference type="PANTHER" id="PTHR24221">
    <property type="entry name" value="ATP-BINDING CASSETTE SUB-FAMILY B"/>
    <property type="match status" value="1"/>
</dbReference>
<dbReference type="InterPro" id="IPR011527">
    <property type="entry name" value="ABC1_TM_dom"/>
</dbReference>
<protein>
    <submittedName>
        <fullName evidence="10">ABC transporter ATP-binding protein</fullName>
    </submittedName>
</protein>
<evidence type="ECO:0000313" key="11">
    <source>
        <dbReference type="Proteomes" id="UP000886893"/>
    </source>
</evidence>
<dbReference type="InterPro" id="IPR036640">
    <property type="entry name" value="ABC1_TM_sf"/>
</dbReference>
<dbReference type="FunFam" id="3.40.50.300:FF:000218">
    <property type="entry name" value="Multidrug ABC transporter ATP-binding protein"/>
    <property type="match status" value="1"/>
</dbReference>
<reference evidence="10" key="2">
    <citation type="journal article" date="2021" name="PeerJ">
        <title>Extensive microbial diversity within the chicken gut microbiome revealed by metagenomics and culture.</title>
        <authorList>
            <person name="Gilroy R."/>
            <person name="Ravi A."/>
            <person name="Getino M."/>
            <person name="Pursley I."/>
            <person name="Horton D.L."/>
            <person name="Alikhan N.F."/>
            <person name="Baker D."/>
            <person name="Gharbi K."/>
            <person name="Hall N."/>
            <person name="Watson M."/>
            <person name="Adriaenssens E.M."/>
            <person name="Foster-Nyarko E."/>
            <person name="Jarju S."/>
            <person name="Secka A."/>
            <person name="Antonio M."/>
            <person name="Oren A."/>
            <person name="Chaudhuri R.R."/>
            <person name="La Ragione R."/>
            <person name="Hildebrand F."/>
            <person name="Pallen M.J."/>
        </authorList>
    </citation>
    <scope>NUCLEOTIDE SEQUENCE</scope>
    <source>
        <strain evidence="10">14508</strain>
    </source>
</reference>
<dbReference type="Pfam" id="PF00664">
    <property type="entry name" value="ABC_membrane"/>
    <property type="match status" value="1"/>
</dbReference>
<evidence type="ECO:0000256" key="1">
    <source>
        <dbReference type="ARBA" id="ARBA00004651"/>
    </source>
</evidence>
<evidence type="ECO:0000256" key="3">
    <source>
        <dbReference type="ARBA" id="ARBA00022741"/>
    </source>
</evidence>
<dbReference type="CDD" id="cd18549">
    <property type="entry name" value="ABC_6TM_YwjA_like"/>
    <property type="match status" value="1"/>
</dbReference>
<dbReference type="Gene3D" id="1.20.1560.10">
    <property type="entry name" value="ABC transporter type 1, transmembrane domain"/>
    <property type="match status" value="1"/>
</dbReference>
<reference evidence="10" key="1">
    <citation type="submission" date="2020-10" db="EMBL/GenBank/DDBJ databases">
        <authorList>
            <person name="Gilroy R."/>
        </authorList>
    </citation>
    <scope>NUCLEOTIDE SEQUENCE</scope>
    <source>
        <strain evidence="10">14508</strain>
    </source>
</reference>
<dbReference type="InterPro" id="IPR003593">
    <property type="entry name" value="AAA+_ATPase"/>
</dbReference>
<comment type="caution">
    <text evidence="10">The sequence shown here is derived from an EMBL/GenBank/DDBJ whole genome shotgun (WGS) entry which is preliminary data.</text>
</comment>
<evidence type="ECO:0000259" key="8">
    <source>
        <dbReference type="PROSITE" id="PS50893"/>
    </source>
</evidence>
<feature type="domain" description="ABC transmembrane type-1" evidence="9">
    <location>
        <begin position="17"/>
        <end position="300"/>
    </location>
</feature>
<organism evidence="10 11">
    <name type="scientific">Candidatus Caccosoma faecigallinarum</name>
    <dbReference type="NCBI Taxonomy" id="2840720"/>
    <lineage>
        <taxon>Bacteria</taxon>
        <taxon>Bacillati</taxon>
        <taxon>Bacillota</taxon>
        <taxon>Bacillota incertae sedis</taxon>
        <taxon>Candidatus Caccosoma</taxon>
    </lineage>
</organism>
<dbReference type="PROSITE" id="PS50929">
    <property type="entry name" value="ABC_TM1F"/>
    <property type="match status" value="1"/>
</dbReference>
<evidence type="ECO:0000256" key="2">
    <source>
        <dbReference type="ARBA" id="ARBA00022692"/>
    </source>
</evidence>
<dbReference type="SUPFAM" id="SSF52540">
    <property type="entry name" value="P-loop containing nucleoside triphosphate hydrolases"/>
    <property type="match status" value="1"/>
</dbReference>
<keyword evidence="4 10" id="KW-0067">ATP-binding</keyword>
<evidence type="ECO:0000256" key="7">
    <source>
        <dbReference type="SAM" id="Phobius"/>
    </source>
</evidence>
<dbReference type="Proteomes" id="UP000886893">
    <property type="component" value="Unassembled WGS sequence"/>
</dbReference>
<sequence length="573" mass="65576">MFKYFCSYYKDHKKLFALDIFCVFLMAGIDLIFPLVTRKVLQGEITSTKVILWIGAILLVFYLLRFGLSFIIGYYGHYLGIKIETDMRKDLFKKFETLDYQYFETKKSGELLTNLTTHLHDLSEMSHHVPEDLFVSIIMIVGSFIILMFINPILTAIVFVSIIVLIFFTILRRKKLMASFRLVRKEQGELASRIGSSLSGISLTKAYNNEEYEIKNFDSINMQYQNSRKKSFKELGLFGSTVNLLTNITNLVLLIVGSIMVIHSEQTHFYLQDLVAFFLYINFLISPITKLSSTMEMLQQGWSGFERFYGIMMLQPTIVSKKDSIKNHIFKGKIEFKDVSFHYGEDQEDILHHFSLTIQPGEKIALVGETGVGKTTISKLIPRFYDVMSGEINIDDHDIRDYELYDLRNAIGHVQQDVFIFWGTIKENILYGRPDASDEEVIEAAKKANIHDFIMSLPDQYDTLTGERGVRLSGGQKQRISIARLFLKQPAIIILDEATSSLDNVTEKMIQEAFKDLSKGKTAIIIAHRLSTIKNCNRIIVLGKNGILEAGTHESLLAKKGVYAQMYHASMDE</sequence>
<keyword evidence="2 7" id="KW-0812">Transmembrane</keyword>
<dbReference type="Gene3D" id="3.40.50.300">
    <property type="entry name" value="P-loop containing nucleotide triphosphate hydrolases"/>
    <property type="match status" value="1"/>
</dbReference>
<accession>A0A9D1G876</accession>
<dbReference type="GO" id="GO:0016887">
    <property type="term" value="F:ATP hydrolysis activity"/>
    <property type="evidence" value="ECO:0007669"/>
    <property type="project" value="InterPro"/>
</dbReference>
<dbReference type="InterPro" id="IPR017871">
    <property type="entry name" value="ABC_transporter-like_CS"/>
</dbReference>
<keyword evidence="3" id="KW-0547">Nucleotide-binding</keyword>
<feature type="transmembrane region" description="Helical" evidence="7">
    <location>
        <begin position="235"/>
        <end position="263"/>
    </location>
</feature>
<feature type="transmembrane region" description="Helical" evidence="7">
    <location>
        <begin position="15"/>
        <end position="36"/>
    </location>
</feature>
<dbReference type="PROSITE" id="PS00211">
    <property type="entry name" value="ABC_TRANSPORTER_1"/>
    <property type="match status" value="1"/>
</dbReference>
<gene>
    <name evidence="10" type="ORF">IAD04_00840</name>
</gene>
<dbReference type="GO" id="GO:0034040">
    <property type="term" value="F:ATPase-coupled lipid transmembrane transporter activity"/>
    <property type="evidence" value="ECO:0007669"/>
    <property type="project" value="TreeGrafter"/>
</dbReference>
<comment type="subcellular location">
    <subcellularLocation>
        <location evidence="1">Cell membrane</location>
        <topology evidence="1">Multi-pass membrane protein</topology>
    </subcellularLocation>
</comment>
<feature type="transmembrane region" description="Helical" evidence="7">
    <location>
        <begin position="133"/>
        <end position="150"/>
    </location>
</feature>
<evidence type="ECO:0000256" key="4">
    <source>
        <dbReference type="ARBA" id="ARBA00022840"/>
    </source>
</evidence>
<dbReference type="Pfam" id="PF00005">
    <property type="entry name" value="ABC_tran"/>
    <property type="match status" value="1"/>
</dbReference>
<keyword evidence="5 7" id="KW-1133">Transmembrane helix</keyword>
<evidence type="ECO:0000256" key="5">
    <source>
        <dbReference type="ARBA" id="ARBA00022989"/>
    </source>
</evidence>
<feature type="domain" description="ABC transporter" evidence="8">
    <location>
        <begin position="334"/>
        <end position="569"/>
    </location>
</feature>
<feature type="transmembrane region" description="Helical" evidence="7">
    <location>
        <begin position="51"/>
        <end position="75"/>
    </location>
</feature>
<dbReference type="InterPro" id="IPR039421">
    <property type="entry name" value="Type_1_exporter"/>
</dbReference>
<evidence type="ECO:0000259" key="9">
    <source>
        <dbReference type="PROSITE" id="PS50929"/>
    </source>
</evidence>
<dbReference type="AlphaFoldDB" id="A0A9D1G876"/>
<dbReference type="GO" id="GO:0140359">
    <property type="term" value="F:ABC-type transporter activity"/>
    <property type="evidence" value="ECO:0007669"/>
    <property type="project" value="InterPro"/>
</dbReference>
<dbReference type="EMBL" id="DVKI01000026">
    <property type="protein sequence ID" value="HIT16911.1"/>
    <property type="molecule type" value="Genomic_DNA"/>
</dbReference>
<name>A0A9D1G876_9FIRM</name>
<dbReference type="GO" id="GO:0005524">
    <property type="term" value="F:ATP binding"/>
    <property type="evidence" value="ECO:0007669"/>
    <property type="project" value="UniProtKB-KW"/>
</dbReference>
<evidence type="ECO:0000313" key="10">
    <source>
        <dbReference type="EMBL" id="HIT16911.1"/>
    </source>
</evidence>
<dbReference type="PROSITE" id="PS50893">
    <property type="entry name" value="ABC_TRANSPORTER_2"/>
    <property type="match status" value="1"/>
</dbReference>
<dbReference type="SUPFAM" id="SSF90123">
    <property type="entry name" value="ABC transporter transmembrane region"/>
    <property type="match status" value="1"/>
</dbReference>
<feature type="transmembrane region" description="Helical" evidence="7">
    <location>
        <begin position="269"/>
        <end position="288"/>
    </location>
</feature>
<keyword evidence="6 7" id="KW-0472">Membrane</keyword>
<dbReference type="GO" id="GO:0005886">
    <property type="term" value="C:plasma membrane"/>
    <property type="evidence" value="ECO:0007669"/>
    <property type="project" value="UniProtKB-SubCell"/>
</dbReference>